<evidence type="ECO:0000313" key="2">
    <source>
        <dbReference type="Proteomes" id="UP001434883"/>
    </source>
</evidence>
<sequence length="128" mass="15015">MSSNRNLCNVDFTNKVFQRVSELTINSVNYAIKDVFLIDVLHTEAVPLFWQIKYIFNIDTIWILCGKMLIPLSFDRHFHAYRVKVDAEWTLLKAGDEMDFQANDTYCVDDILYVTVRHCVQVSNEMKT</sequence>
<accession>A0ABV0QKN4</accession>
<name>A0ABV0QKN4_9TELE</name>
<reference evidence="1 2" key="1">
    <citation type="submission" date="2021-06" db="EMBL/GenBank/DDBJ databases">
        <authorList>
            <person name="Palmer J.M."/>
        </authorList>
    </citation>
    <scope>NUCLEOTIDE SEQUENCE [LARGE SCALE GENOMIC DNA]</scope>
    <source>
        <strain evidence="1 2">XC_2019</strain>
        <tissue evidence="1">Muscle</tissue>
    </source>
</reference>
<keyword evidence="2" id="KW-1185">Reference proteome</keyword>
<organism evidence="1 2">
    <name type="scientific">Xenoophorus captivus</name>
    <dbReference type="NCBI Taxonomy" id="1517983"/>
    <lineage>
        <taxon>Eukaryota</taxon>
        <taxon>Metazoa</taxon>
        <taxon>Chordata</taxon>
        <taxon>Craniata</taxon>
        <taxon>Vertebrata</taxon>
        <taxon>Euteleostomi</taxon>
        <taxon>Actinopterygii</taxon>
        <taxon>Neopterygii</taxon>
        <taxon>Teleostei</taxon>
        <taxon>Neoteleostei</taxon>
        <taxon>Acanthomorphata</taxon>
        <taxon>Ovalentaria</taxon>
        <taxon>Atherinomorphae</taxon>
        <taxon>Cyprinodontiformes</taxon>
        <taxon>Goodeidae</taxon>
        <taxon>Xenoophorus</taxon>
    </lineage>
</organism>
<protein>
    <submittedName>
        <fullName evidence="1">Uncharacterized protein</fullName>
    </submittedName>
</protein>
<gene>
    <name evidence="1" type="ORF">XENOCAPTIV_020933</name>
</gene>
<comment type="caution">
    <text evidence="1">The sequence shown here is derived from an EMBL/GenBank/DDBJ whole genome shotgun (WGS) entry which is preliminary data.</text>
</comment>
<evidence type="ECO:0000313" key="1">
    <source>
        <dbReference type="EMBL" id="MEQ2195951.1"/>
    </source>
</evidence>
<dbReference type="EMBL" id="JAHRIN010012949">
    <property type="protein sequence ID" value="MEQ2195951.1"/>
    <property type="molecule type" value="Genomic_DNA"/>
</dbReference>
<dbReference type="Proteomes" id="UP001434883">
    <property type="component" value="Unassembled WGS sequence"/>
</dbReference>
<proteinExistence type="predicted"/>